<gene>
    <name evidence="4" type="ORF">ADN00_11270</name>
</gene>
<feature type="chain" id="PRO_5006133219" evidence="3">
    <location>
        <begin position="23"/>
        <end position="373"/>
    </location>
</feature>
<feature type="compositionally biased region" description="Low complexity" evidence="2">
    <location>
        <begin position="22"/>
        <end position="33"/>
    </location>
</feature>
<feature type="compositionally biased region" description="Low complexity" evidence="2">
    <location>
        <begin position="50"/>
        <end position="64"/>
    </location>
</feature>
<comment type="caution">
    <text evidence="4">The sequence shown here is derived from an EMBL/GenBank/DDBJ whole genome shotgun (WGS) entry which is preliminary data.</text>
</comment>
<evidence type="ECO:0000256" key="2">
    <source>
        <dbReference type="SAM" id="MobiDB-lite"/>
    </source>
</evidence>
<dbReference type="SMART" id="SM00320">
    <property type="entry name" value="WD40"/>
    <property type="match status" value="5"/>
</dbReference>
<evidence type="ECO:0000313" key="5">
    <source>
        <dbReference type="Proteomes" id="UP000050417"/>
    </source>
</evidence>
<proteinExistence type="predicted"/>
<evidence type="ECO:0000256" key="1">
    <source>
        <dbReference type="PROSITE-ProRule" id="PRU00221"/>
    </source>
</evidence>
<evidence type="ECO:0000256" key="3">
    <source>
        <dbReference type="SAM" id="SignalP"/>
    </source>
</evidence>
<feature type="repeat" description="WD" evidence="1">
    <location>
        <begin position="338"/>
        <end position="373"/>
    </location>
</feature>
<dbReference type="PANTHER" id="PTHR19879">
    <property type="entry name" value="TRANSCRIPTION INITIATION FACTOR TFIID"/>
    <property type="match status" value="1"/>
</dbReference>
<dbReference type="Pfam" id="PF00400">
    <property type="entry name" value="WD40"/>
    <property type="match status" value="2"/>
</dbReference>
<keyword evidence="3" id="KW-0732">Signal</keyword>
<accession>A0A0P6XTK9</accession>
<dbReference type="PROSITE" id="PS50294">
    <property type="entry name" value="WD_REPEATS_REGION"/>
    <property type="match status" value="1"/>
</dbReference>
<feature type="signal peptide" evidence="3">
    <location>
        <begin position="1"/>
        <end position="22"/>
    </location>
</feature>
<dbReference type="PROSITE" id="PS50082">
    <property type="entry name" value="WD_REPEATS_2"/>
    <property type="match status" value="1"/>
</dbReference>
<dbReference type="AlphaFoldDB" id="A0A0P6XTK9"/>
<keyword evidence="1" id="KW-0853">WD repeat</keyword>
<dbReference type="Proteomes" id="UP000050417">
    <property type="component" value="Unassembled WGS sequence"/>
</dbReference>
<keyword evidence="5" id="KW-1185">Reference proteome</keyword>
<feature type="region of interest" description="Disordered" evidence="2">
    <location>
        <begin position="22"/>
        <end position="64"/>
    </location>
</feature>
<dbReference type="OrthoDB" id="161892at2"/>
<name>A0A0P6XTK9_9CHLR</name>
<dbReference type="PANTHER" id="PTHR19879:SF9">
    <property type="entry name" value="TRANSCRIPTION INITIATION FACTOR TFIID SUBUNIT 5"/>
    <property type="match status" value="1"/>
</dbReference>
<organism evidence="4 5">
    <name type="scientific">Ornatilinea apprima</name>
    <dbReference type="NCBI Taxonomy" id="1134406"/>
    <lineage>
        <taxon>Bacteria</taxon>
        <taxon>Bacillati</taxon>
        <taxon>Chloroflexota</taxon>
        <taxon>Anaerolineae</taxon>
        <taxon>Anaerolineales</taxon>
        <taxon>Anaerolineaceae</taxon>
        <taxon>Ornatilinea</taxon>
    </lineage>
</organism>
<dbReference type="SUPFAM" id="SSF50998">
    <property type="entry name" value="Quinoprotein alcohol dehydrogenase-like"/>
    <property type="match status" value="1"/>
</dbReference>
<evidence type="ECO:0000313" key="4">
    <source>
        <dbReference type="EMBL" id="KPL76536.1"/>
    </source>
</evidence>
<feature type="compositionally biased region" description="Pro residues" evidence="2">
    <location>
        <begin position="34"/>
        <end position="49"/>
    </location>
</feature>
<sequence>MNLWLVLVMLLAAGCTLPGAGATPSAAPSALPTSAPPTPTPLPAPPLPTAAPTEAASPAPTLAPKNPSVITLQNAASLTQTALVEAASPYRLAWSADSARLGVLTLSGLELLDGKTLQTLANVQIQDPYFLLSFSPQANLMAVTADMLTIELRDVYSGEVLKTIERATPAYFTEFSPDGTRLAVGSTDQFAVEMWSVDTAVLEKTLSGFTTAAPVYAATFSADGKFLIWYARASVQVMHIASGQLGPALSHEDFVSGLALAPDDRLLAAGVAAQIGEDYTPIIQLWDSNAGQAVGRLVSSQGVPVSLSFSPDGSLLAAGAAREVVLWDVQNQREVTRLRGFNDALNAVVFSPDGKTLATSASDGTVRLWQVLE</sequence>
<dbReference type="RefSeq" id="WP_075063114.1">
    <property type="nucleotide sequence ID" value="NZ_LGCL01000025.1"/>
</dbReference>
<protein>
    <submittedName>
        <fullName evidence="4">Uncharacterized protein</fullName>
    </submittedName>
</protein>
<dbReference type="PATRIC" id="fig|1134406.4.peg.952"/>
<dbReference type="Gene3D" id="2.130.10.10">
    <property type="entry name" value="YVTN repeat-like/Quinoprotein amine dehydrogenase"/>
    <property type="match status" value="2"/>
</dbReference>
<dbReference type="InterPro" id="IPR015943">
    <property type="entry name" value="WD40/YVTN_repeat-like_dom_sf"/>
</dbReference>
<dbReference type="STRING" id="1134406.ADN00_11270"/>
<reference evidence="4 5" key="1">
    <citation type="submission" date="2015-07" db="EMBL/GenBank/DDBJ databases">
        <title>Genome sequence of Ornatilinea apprima DSM 23815.</title>
        <authorList>
            <person name="Hemp J."/>
            <person name="Ward L.M."/>
            <person name="Pace L.A."/>
            <person name="Fischer W.W."/>
        </authorList>
    </citation>
    <scope>NUCLEOTIDE SEQUENCE [LARGE SCALE GENOMIC DNA]</scope>
    <source>
        <strain evidence="4 5">P3M-1</strain>
    </source>
</reference>
<dbReference type="EMBL" id="LGCL01000025">
    <property type="protein sequence ID" value="KPL76536.1"/>
    <property type="molecule type" value="Genomic_DNA"/>
</dbReference>
<dbReference type="InterPro" id="IPR001680">
    <property type="entry name" value="WD40_rpt"/>
</dbReference>
<dbReference type="InterPro" id="IPR011047">
    <property type="entry name" value="Quinoprotein_ADH-like_sf"/>
</dbReference>